<dbReference type="CDD" id="cd01949">
    <property type="entry name" value="GGDEF"/>
    <property type="match status" value="1"/>
</dbReference>
<dbReference type="CDD" id="cd00130">
    <property type="entry name" value="PAS"/>
    <property type="match status" value="1"/>
</dbReference>
<dbReference type="SUPFAM" id="SSF55073">
    <property type="entry name" value="Nucleotide cyclase"/>
    <property type="match status" value="1"/>
</dbReference>
<feature type="transmembrane region" description="Helical" evidence="6">
    <location>
        <begin position="215"/>
        <end position="240"/>
    </location>
</feature>
<dbReference type="AlphaFoldDB" id="A0A0M2Q0M0"/>
<dbReference type="GO" id="GO:0043709">
    <property type="term" value="P:cell adhesion involved in single-species biofilm formation"/>
    <property type="evidence" value="ECO:0007669"/>
    <property type="project" value="TreeGrafter"/>
</dbReference>
<feature type="transmembrane region" description="Helical" evidence="6">
    <location>
        <begin position="260"/>
        <end position="280"/>
    </location>
</feature>
<dbReference type="SMART" id="SM00267">
    <property type="entry name" value="GGDEF"/>
    <property type="match status" value="1"/>
</dbReference>
<dbReference type="GO" id="GO:0005886">
    <property type="term" value="C:plasma membrane"/>
    <property type="evidence" value="ECO:0007669"/>
    <property type="project" value="UniProtKB-SubCell"/>
</dbReference>
<dbReference type="NCBIfam" id="TIGR00254">
    <property type="entry name" value="GGDEF"/>
    <property type="match status" value="1"/>
</dbReference>
<evidence type="ECO:0000313" key="9">
    <source>
        <dbReference type="Proteomes" id="UP000034681"/>
    </source>
</evidence>
<dbReference type="STRING" id="317619.GCA_000332315_04393"/>
<dbReference type="EMBL" id="AJTX02000003">
    <property type="protein sequence ID" value="KKJ00843.1"/>
    <property type="molecule type" value="Genomic_DNA"/>
</dbReference>
<evidence type="ECO:0000256" key="6">
    <source>
        <dbReference type="SAM" id="Phobius"/>
    </source>
</evidence>
<feature type="transmembrane region" description="Helical" evidence="6">
    <location>
        <begin position="72"/>
        <end position="94"/>
    </location>
</feature>
<sequence>MLYTSLVALAYYAAAHLSLNFTSMEGKLASIWLPSALTLVLVLHHGYRVFPGIIIGSFLGPYGWLEMSMGHWILFNSVCAIANCIQPSLVRQFLHRQGLVHQAPQHLFLTTRGVVVYGVAAIASPMVSACLGITALGITDQLPWSRYGAAWLVWWLASALAHLIFVPPFLLWPNYHPSDLRGKPWEAGAIAVAITVTIWLIFVKSYPLTYLLLPLLMWIVVRWGLFLTSLGLTILAIIAIVTTALNQGLFARYEPYESFILVQVFIGSFSLICLFLSAIIQERDQAQKNLHSVLLNLEETVSDRTLALQSSQAQLNSFFATAALGMGILDHNLRCVRINPTLAQIMGLNPGDSITGQSLQDLLPCLSTAIAPLLPQILESGKTIKEQEIILTDATQPQGKTVYLASYFPIIEPPPSPVAIGLVLRDITPRKILEEQLAQAALMDGLTHIANRRHFDQVLGQTWYNCWRDHQPLTLFLCDVDYFKPYNDTYGHPQGDRCLITLAATLALALEGYPGLVARYGGEEFAVILPHLEPAVAEQWGQALLDRIHQIHLPHSASAVRETVTLSLGGVNCVPRHSHGVPGLVAQADRLLYEAKTQGRDRLVFQDWSQGLGMEL</sequence>
<keyword evidence="4 6" id="KW-1133">Transmembrane helix</keyword>
<dbReference type="Gene3D" id="3.30.450.20">
    <property type="entry name" value="PAS domain"/>
    <property type="match status" value="1"/>
</dbReference>
<dbReference type="GO" id="GO:1902201">
    <property type="term" value="P:negative regulation of bacterial-type flagellum-dependent cell motility"/>
    <property type="evidence" value="ECO:0007669"/>
    <property type="project" value="TreeGrafter"/>
</dbReference>
<proteinExistence type="predicted"/>
<feature type="transmembrane region" description="Helical" evidence="6">
    <location>
        <begin position="184"/>
        <end position="203"/>
    </location>
</feature>
<feature type="transmembrane region" description="Helical" evidence="6">
    <location>
        <begin position="114"/>
        <end position="138"/>
    </location>
</feature>
<accession>A0A0M2Q0M0</accession>
<dbReference type="Gene3D" id="3.30.70.270">
    <property type="match status" value="1"/>
</dbReference>
<dbReference type="Pfam" id="PF00990">
    <property type="entry name" value="GGDEF"/>
    <property type="match status" value="1"/>
</dbReference>
<dbReference type="InterPro" id="IPR035965">
    <property type="entry name" value="PAS-like_dom_sf"/>
</dbReference>
<dbReference type="Pfam" id="PF08448">
    <property type="entry name" value="PAS_4"/>
    <property type="match status" value="1"/>
</dbReference>
<dbReference type="eggNOG" id="COG3447">
    <property type="taxonomic scope" value="Bacteria"/>
</dbReference>
<evidence type="ECO:0000256" key="5">
    <source>
        <dbReference type="ARBA" id="ARBA00023136"/>
    </source>
</evidence>
<evidence type="ECO:0000256" key="3">
    <source>
        <dbReference type="ARBA" id="ARBA00022692"/>
    </source>
</evidence>
<dbReference type="eggNOG" id="COG3706">
    <property type="taxonomic scope" value="Bacteria"/>
</dbReference>
<dbReference type="Pfam" id="PF05231">
    <property type="entry name" value="MASE1"/>
    <property type="match status" value="1"/>
</dbReference>
<dbReference type="SUPFAM" id="SSF55785">
    <property type="entry name" value="PYP-like sensor domain (PAS domain)"/>
    <property type="match status" value="1"/>
</dbReference>
<dbReference type="PROSITE" id="PS50887">
    <property type="entry name" value="GGDEF"/>
    <property type="match status" value="1"/>
</dbReference>
<dbReference type="InterPro" id="IPR050469">
    <property type="entry name" value="Diguanylate_Cyclase"/>
</dbReference>
<keyword evidence="5 6" id="KW-0472">Membrane</keyword>
<dbReference type="GO" id="GO:0052621">
    <property type="term" value="F:diguanylate cyclase activity"/>
    <property type="evidence" value="ECO:0007669"/>
    <property type="project" value="TreeGrafter"/>
</dbReference>
<keyword evidence="9" id="KW-1185">Reference proteome</keyword>
<feature type="transmembrane region" description="Helical" evidence="6">
    <location>
        <begin position="150"/>
        <end position="172"/>
    </location>
</feature>
<evidence type="ECO:0000259" key="7">
    <source>
        <dbReference type="PROSITE" id="PS50887"/>
    </source>
</evidence>
<name>A0A0M2Q0M0_PROHO</name>
<feature type="domain" description="GGDEF" evidence="7">
    <location>
        <begin position="471"/>
        <end position="608"/>
    </location>
</feature>
<gene>
    <name evidence="8" type="ORF">PROH_04915</name>
</gene>
<dbReference type="InterPro" id="IPR013656">
    <property type="entry name" value="PAS_4"/>
</dbReference>
<evidence type="ECO:0000256" key="1">
    <source>
        <dbReference type="ARBA" id="ARBA00004651"/>
    </source>
</evidence>
<protein>
    <recommendedName>
        <fullName evidence="7">GGDEF domain-containing protein</fullName>
    </recommendedName>
</protein>
<dbReference type="PANTHER" id="PTHR45138">
    <property type="entry name" value="REGULATORY COMPONENTS OF SENSORY TRANSDUCTION SYSTEM"/>
    <property type="match status" value="1"/>
</dbReference>
<organism evidence="8 9">
    <name type="scientific">Prochlorothrix hollandica PCC 9006 = CALU 1027</name>
    <dbReference type="NCBI Taxonomy" id="317619"/>
    <lineage>
        <taxon>Bacteria</taxon>
        <taxon>Bacillati</taxon>
        <taxon>Cyanobacteriota</taxon>
        <taxon>Cyanophyceae</taxon>
        <taxon>Prochlorotrichales</taxon>
        <taxon>Prochlorotrichaceae</taxon>
        <taxon>Prochlorothrix</taxon>
    </lineage>
</organism>
<reference evidence="8" key="1">
    <citation type="submission" date="2012-04" db="EMBL/GenBank/DDBJ databases">
        <authorList>
            <person name="Borisov I.G."/>
            <person name="Ivanikova N.V."/>
            <person name="Pinevich A.V."/>
        </authorList>
    </citation>
    <scope>NUCLEOTIDE SEQUENCE</scope>
    <source>
        <strain evidence="8">CALU 1027</strain>
    </source>
</reference>
<dbReference type="FunFam" id="3.30.70.270:FF:000001">
    <property type="entry name" value="Diguanylate cyclase domain protein"/>
    <property type="match status" value="1"/>
</dbReference>
<dbReference type="InterPro" id="IPR007895">
    <property type="entry name" value="MASE1"/>
</dbReference>
<comment type="caution">
    <text evidence="8">The sequence shown here is derived from an EMBL/GenBank/DDBJ whole genome shotgun (WGS) entry which is preliminary data.</text>
</comment>
<dbReference type="PANTHER" id="PTHR45138:SF9">
    <property type="entry name" value="DIGUANYLATE CYCLASE DGCM-RELATED"/>
    <property type="match status" value="1"/>
</dbReference>
<dbReference type="InterPro" id="IPR029787">
    <property type="entry name" value="Nucleotide_cyclase"/>
</dbReference>
<evidence type="ECO:0000256" key="2">
    <source>
        <dbReference type="ARBA" id="ARBA00022475"/>
    </source>
</evidence>
<dbReference type="Proteomes" id="UP000034681">
    <property type="component" value="Unassembled WGS sequence"/>
</dbReference>
<keyword evidence="2" id="KW-1003">Cell membrane</keyword>
<evidence type="ECO:0000313" key="8">
    <source>
        <dbReference type="EMBL" id="KKJ00843.1"/>
    </source>
</evidence>
<dbReference type="InterPro" id="IPR043128">
    <property type="entry name" value="Rev_trsase/Diguanyl_cyclase"/>
</dbReference>
<feature type="transmembrane region" description="Helical" evidence="6">
    <location>
        <begin position="31"/>
        <end position="60"/>
    </location>
</feature>
<dbReference type="InterPro" id="IPR000160">
    <property type="entry name" value="GGDEF_dom"/>
</dbReference>
<comment type="subcellular location">
    <subcellularLocation>
        <location evidence="1">Cell membrane</location>
        <topology evidence="1">Multi-pass membrane protein</topology>
    </subcellularLocation>
</comment>
<dbReference type="InterPro" id="IPR000014">
    <property type="entry name" value="PAS"/>
</dbReference>
<keyword evidence="3 6" id="KW-0812">Transmembrane</keyword>
<evidence type="ECO:0000256" key="4">
    <source>
        <dbReference type="ARBA" id="ARBA00022989"/>
    </source>
</evidence>